<evidence type="ECO:0000313" key="2">
    <source>
        <dbReference type="Proteomes" id="UP000198771"/>
    </source>
</evidence>
<accession>A0A1G6CNR6</accession>
<organism evidence="1 2">
    <name type="scientific">Desulfonatronum thiosulfatophilum</name>
    <dbReference type="NCBI Taxonomy" id="617002"/>
    <lineage>
        <taxon>Bacteria</taxon>
        <taxon>Pseudomonadati</taxon>
        <taxon>Thermodesulfobacteriota</taxon>
        <taxon>Desulfovibrionia</taxon>
        <taxon>Desulfovibrionales</taxon>
        <taxon>Desulfonatronaceae</taxon>
        <taxon>Desulfonatronum</taxon>
    </lineage>
</organism>
<dbReference type="Proteomes" id="UP000198771">
    <property type="component" value="Unassembled WGS sequence"/>
</dbReference>
<proteinExistence type="predicted"/>
<evidence type="ECO:0000313" key="1">
    <source>
        <dbReference type="EMBL" id="SDB34494.1"/>
    </source>
</evidence>
<dbReference type="AlphaFoldDB" id="A0A1G6CNR6"/>
<keyword evidence="2" id="KW-1185">Reference proteome</keyword>
<dbReference type="STRING" id="617002.SAMN05660653_01662"/>
<protein>
    <submittedName>
        <fullName evidence="1">Uncharacterized protein</fullName>
    </submittedName>
</protein>
<dbReference type="RefSeq" id="WP_139162958.1">
    <property type="nucleotide sequence ID" value="NZ_FMXO01000008.1"/>
</dbReference>
<sequence length="168" mass="18434">MNTREKVIVALAVLALLIGGGYHFLGNRTAHSTPGLEQEAPEITEALAVKSQIDAEIQKLGLSPYETGLLSQIATPWISDPFLVPAVGTAAEQKADAYQDQDLFTYTGYIEVGPIRVAIINGKERFVGDELEHPGYRVLQITPFQVVIGRPDGESRLELSYQGMEFFQ</sequence>
<reference evidence="1 2" key="1">
    <citation type="submission" date="2016-10" db="EMBL/GenBank/DDBJ databases">
        <authorList>
            <person name="de Groot N.N."/>
        </authorList>
    </citation>
    <scope>NUCLEOTIDE SEQUENCE [LARGE SCALE GENOMIC DNA]</scope>
    <source>
        <strain evidence="1 2">ASO4-2</strain>
    </source>
</reference>
<dbReference type="OrthoDB" id="5456333at2"/>
<gene>
    <name evidence="1" type="ORF">SAMN05660653_01662</name>
</gene>
<name>A0A1G6CNR6_9BACT</name>
<dbReference type="EMBL" id="FMXO01000008">
    <property type="protein sequence ID" value="SDB34494.1"/>
    <property type="molecule type" value="Genomic_DNA"/>
</dbReference>